<keyword evidence="3" id="KW-0489">Methyltransferase</keyword>
<gene>
    <name evidence="3" type="ORF">PX52LOC_07751</name>
</gene>
<dbReference type="PANTHER" id="PTHR43591:SF78">
    <property type="entry name" value="SLR0407 PROTEIN"/>
    <property type="match status" value="1"/>
</dbReference>
<dbReference type="InterPro" id="IPR013216">
    <property type="entry name" value="Methyltransf_11"/>
</dbReference>
<dbReference type="AlphaFoldDB" id="A0A5C1APX0"/>
<keyword evidence="4" id="KW-1185">Reference proteome</keyword>
<feature type="compositionally biased region" description="Polar residues" evidence="1">
    <location>
        <begin position="25"/>
        <end position="40"/>
    </location>
</feature>
<protein>
    <submittedName>
        <fullName evidence="3">Class I SAM-dependent methyltransferase</fullName>
    </submittedName>
</protein>
<feature type="region of interest" description="Disordered" evidence="1">
    <location>
        <begin position="1"/>
        <end position="40"/>
    </location>
</feature>
<evidence type="ECO:0000313" key="4">
    <source>
        <dbReference type="Proteomes" id="UP000324974"/>
    </source>
</evidence>
<dbReference type="PANTHER" id="PTHR43591">
    <property type="entry name" value="METHYLTRANSFERASE"/>
    <property type="match status" value="1"/>
</dbReference>
<dbReference type="SUPFAM" id="SSF53335">
    <property type="entry name" value="S-adenosyl-L-methionine-dependent methyltransferases"/>
    <property type="match status" value="1"/>
</dbReference>
<dbReference type="Pfam" id="PF08241">
    <property type="entry name" value="Methyltransf_11"/>
    <property type="match status" value="1"/>
</dbReference>
<feature type="compositionally biased region" description="Basic and acidic residues" evidence="1">
    <location>
        <begin position="15"/>
        <end position="24"/>
    </location>
</feature>
<proteinExistence type="predicted"/>
<feature type="domain" description="Methyltransferase type 11" evidence="2">
    <location>
        <begin position="72"/>
        <end position="167"/>
    </location>
</feature>
<dbReference type="GO" id="GO:0032259">
    <property type="term" value="P:methylation"/>
    <property type="evidence" value="ECO:0007669"/>
    <property type="project" value="UniProtKB-KW"/>
</dbReference>
<reference evidence="4" key="1">
    <citation type="submission" date="2019-08" db="EMBL/GenBank/DDBJ databases">
        <title>Limnoglobus roseus gen. nov., sp. nov., a novel freshwater planctomycete with a giant genome from the family Gemmataceae.</title>
        <authorList>
            <person name="Kulichevskaya I.S."/>
            <person name="Naumoff D.G."/>
            <person name="Miroshnikov K."/>
            <person name="Ivanova A."/>
            <person name="Philippov D.A."/>
            <person name="Hakobyan A."/>
            <person name="Rijpstra I.C."/>
            <person name="Sinninghe Damste J.S."/>
            <person name="Liesack W."/>
            <person name="Dedysh S.N."/>
        </authorList>
    </citation>
    <scope>NUCLEOTIDE SEQUENCE [LARGE SCALE GENOMIC DNA]</scope>
    <source>
        <strain evidence="4">PX52</strain>
    </source>
</reference>
<keyword evidence="3" id="KW-0808">Transferase</keyword>
<evidence type="ECO:0000256" key="1">
    <source>
        <dbReference type="SAM" id="MobiDB-lite"/>
    </source>
</evidence>
<name>A0A5C1APX0_9BACT</name>
<accession>A0A5C1APX0</accession>
<dbReference type="KEGG" id="lrs:PX52LOC_07751"/>
<dbReference type="Proteomes" id="UP000324974">
    <property type="component" value="Chromosome"/>
</dbReference>
<evidence type="ECO:0000313" key="3">
    <source>
        <dbReference type="EMBL" id="QEL20645.1"/>
    </source>
</evidence>
<dbReference type="Gene3D" id="3.40.50.150">
    <property type="entry name" value="Vaccinia Virus protein VP39"/>
    <property type="match status" value="1"/>
</dbReference>
<dbReference type="InterPro" id="IPR029063">
    <property type="entry name" value="SAM-dependent_MTases_sf"/>
</dbReference>
<evidence type="ECO:0000259" key="2">
    <source>
        <dbReference type="Pfam" id="PF08241"/>
    </source>
</evidence>
<dbReference type="CDD" id="cd02440">
    <property type="entry name" value="AdoMet_MTases"/>
    <property type="match status" value="1"/>
</dbReference>
<feature type="region of interest" description="Disordered" evidence="1">
    <location>
        <begin position="302"/>
        <end position="337"/>
    </location>
</feature>
<dbReference type="GO" id="GO:0008757">
    <property type="term" value="F:S-adenosylmethionine-dependent methyltransferase activity"/>
    <property type="evidence" value="ECO:0007669"/>
    <property type="project" value="InterPro"/>
</dbReference>
<organism evidence="3 4">
    <name type="scientific">Limnoglobus roseus</name>
    <dbReference type="NCBI Taxonomy" id="2598579"/>
    <lineage>
        <taxon>Bacteria</taxon>
        <taxon>Pseudomonadati</taxon>
        <taxon>Planctomycetota</taxon>
        <taxon>Planctomycetia</taxon>
        <taxon>Gemmatales</taxon>
        <taxon>Gemmataceae</taxon>
        <taxon>Limnoglobus</taxon>
    </lineage>
</organism>
<feature type="compositionally biased region" description="Basic and acidic residues" evidence="1">
    <location>
        <begin position="317"/>
        <end position="326"/>
    </location>
</feature>
<dbReference type="EMBL" id="CP042425">
    <property type="protein sequence ID" value="QEL20645.1"/>
    <property type="molecule type" value="Genomic_DNA"/>
</dbReference>
<dbReference type="OrthoDB" id="9795634at2"/>
<sequence length="337" mass="35696">MPVPRVGQWARRWRREAGPTRGRDQTLQGQPVSDSDTANTSGACQAAFHAAFRDDLFAIVDALPGVAGGTVLDVPCGDGFYARRLAARAGARGHVTAVDADGTALGRARRALRGAGNATVRAADAYRLPFPDAAFDVAWSAESLVSLDPARAVGEMARVVRPGGVVAVLEVDEFHHVVLPWPSAVEVSLPAAVRAAAAARYGDGEGASPARRLRAVLRTAGLGPVHRRTYPFDRAAPFDGRTAAFVGRHFAFLRAFAYPHLPPDARAAFDRATDPDGADALLRRPDVDLVCLSAVYLAGRGTGRASTRPASPTAAVRDPRRADHSRTAPVNTRPEHT</sequence>